<dbReference type="InterPro" id="IPR003615">
    <property type="entry name" value="HNH_nuc"/>
</dbReference>
<sequence>MKRGGPIGRKSPMKRTAMARQAGLPRRPGRTPNPPKPRKAKRPSRGLRRPSMDADLRTSIFVRAGGCCDRCGRGMDPDAWECHHRKLRSRGGEDSFANLVALCSTCHGWAHANPAEATDRGLIVPSWADPGTVPVWRHARAWWLPHGPLWQRDESPTY</sequence>
<dbReference type="Pfam" id="PF01844">
    <property type="entry name" value="HNH"/>
    <property type="match status" value="1"/>
</dbReference>
<feature type="domain" description="HNH nuclease" evidence="2">
    <location>
        <begin position="55"/>
        <end position="108"/>
    </location>
</feature>
<evidence type="ECO:0000313" key="4">
    <source>
        <dbReference type="Proteomes" id="UP001500621"/>
    </source>
</evidence>
<dbReference type="SMART" id="SM00507">
    <property type="entry name" value="HNHc"/>
    <property type="match status" value="1"/>
</dbReference>
<protein>
    <recommendedName>
        <fullName evidence="2">HNH nuclease domain-containing protein</fullName>
    </recommendedName>
</protein>
<name>A0ABP8W394_9ACTN</name>
<feature type="compositionally biased region" description="Basic residues" evidence="1">
    <location>
        <begin position="36"/>
        <end position="48"/>
    </location>
</feature>
<evidence type="ECO:0000259" key="2">
    <source>
        <dbReference type="SMART" id="SM00507"/>
    </source>
</evidence>
<evidence type="ECO:0000256" key="1">
    <source>
        <dbReference type="SAM" id="MobiDB-lite"/>
    </source>
</evidence>
<dbReference type="EMBL" id="BAABIM010000002">
    <property type="protein sequence ID" value="GAA4680154.1"/>
    <property type="molecule type" value="Genomic_DNA"/>
</dbReference>
<feature type="region of interest" description="Disordered" evidence="1">
    <location>
        <begin position="1"/>
        <end position="54"/>
    </location>
</feature>
<dbReference type="Proteomes" id="UP001500621">
    <property type="component" value="Unassembled WGS sequence"/>
</dbReference>
<keyword evidence="4" id="KW-1185">Reference proteome</keyword>
<comment type="caution">
    <text evidence="3">The sequence shown here is derived from an EMBL/GenBank/DDBJ whole genome shotgun (WGS) entry which is preliminary data.</text>
</comment>
<evidence type="ECO:0000313" key="3">
    <source>
        <dbReference type="EMBL" id="GAA4680154.1"/>
    </source>
</evidence>
<dbReference type="Gene3D" id="1.10.30.50">
    <property type="match status" value="1"/>
</dbReference>
<accession>A0ABP8W394</accession>
<gene>
    <name evidence="3" type="ORF">GCM10023226_16680</name>
</gene>
<dbReference type="CDD" id="cd00085">
    <property type="entry name" value="HNHc"/>
    <property type="match status" value="1"/>
</dbReference>
<dbReference type="InterPro" id="IPR002711">
    <property type="entry name" value="HNH"/>
</dbReference>
<proteinExistence type="predicted"/>
<reference evidence="4" key="1">
    <citation type="journal article" date="2019" name="Int. J. Syst. Evol. Microbiol.">
        <title>The Global Catalogue of Microorganisms (GCM) 10K type strain sequencing project: providing services to taxonomists for standard genome sequencing and annotation.</title>
        <authorList>
            <consortium name="The Broad Institute Genomics Platform"/>
            <consortium name="The Broad Institute Genome Sequencing Center for Infectious Disease"/>
            <person name="Wu L."/>
            <person name="Ma J."/>
        </authorList>
    </citation>
    <scope>NUCLEOTIDE SEQUENCE [LARGE SCALE GENOMIC DNA]</scope>
    <source>
        <strain evidence="4">JCM 18127</strain>
    </source>
</reference>
<organism evidence="3 4">
    <name type="scientific">Nocardioides nanhaiensis</name>
    <dbReference type="NCBI Taxonomy" id="1476871"/>
    <lineage>
        <taxon>Bacteria</taxon>
        <taxon>Bacillati</taxon>
        <taxon>Actinomycetota</taxon>
        <taxon>Actinomycetes</taxon>
        <taxon>Propionibacteriales</taxon>
        <taxon>Nocardioidaceae</taxon>
        <taxon>Nocardioides</taxon>
    </lineage>
</organism>